<protein>
    <recommendedName>
        <fullName evidence="3">GyrI-like small molecule binding domain-containing protein</fullName>
    </recommendedName>
</protein>
<dbReference type="AlphaFoldDB" id="A0A1G7FK12"/>
<name>A0A1G7FK12_9BACL</name>
<dbReference type="STRING" id="426756.SAMN04488126_11943"/>
<proteinExistence type="predicted"/>
<gene>
    <name evidence="1" type="ORF">SAMN04488126_11943</name>
</gene>
<dbReference type="Gene3D" id="3.20.80.10">
    <property type="entry name" value="Regulatory factor, effector binding domain"/>
    <property type="match status" value="1"/>
</dbReference>
<dbReference type="RefSeq" id="WP_092098159.1">
    <property type="nucleotide sequence ID" value="NZ_FNAR01000019.1"/>
</dbReference>
<dbReference type="Proteomes" id="UP000198823">
    <property type="component" value="Unassembled WGS sequence"/>
</dbReference>
<accession>A0A1G7FK12</accession>
<evidence type="ECO:0000313" key="2">
    <source>
        <dbReference type="Proteomes" id="UP000198823"/>
    </source>
</evidence>
<dbReference type="EMBL" id="FNAR01000019">
    <property type="protein sequence ID" value="SDE76267.1"/>
    <property type="molecule type" value="Genomic_DNA"/>
</dbReference>
<dbReference type="InterPro" id="IPR011256">
    <property type="entry name" value="Reg_factor_effector_dom_sf"/>
</dbReference>
<reference evidence="1 2" key="1">
    <citation type="submission" date="2016-10" db="EMBL/GenBank/DDBJ databases">
        <authorList>
            <person name="de Groot N.N."/>
        </authorList>
    </citation>
    <scope>NUCLEOTIDE SEQUENCE [LARGE SCALE GENOMIC DNA]</scope>
    <source>
        <strain evidence="1 2">CGMCC 1.6762</strain>
    </source>
</reference>
<organism evidence="1 2">
    <name type="scientific">Bhargavaea beijingensis</name>
    <dbReference type="NCBI Taxonomy" id="426756"/>
    <lineage>
        <taxon>Bacteria</taxon>
        <taxon>Bacillati</taxon>
        <taxon>Bacillota</taxon>
        <taxon>Bacilli</taxon>
        <taxon>Bacillales</taxon>
        <taxon>Caryophanaceae</taxon>
        <taxon>Bhargavaea</taxon>
    </lineage>
</organism>
<dbReference type="OrthoDB" id="2863365at2"/>
<evidence type="ECO:0000313" key="1">
    <source>
        <dbReference type="EMBL" id="SDE76267.1"/>
    </source>
</evidence>
<evidence type="ECO:0008006" key="3">
    <source>
        <dbReference type="Google" id="ProtNLM"/>
    </source>
</evidence>
<sequence>MKGRMVKRTFRLVGIKGKGAFEEFGAIVPGVAREVMSRSGEIGPAAVTEIAIFEPKKSVDQPEGEFCVGLMVEGPARNVPLGMSYCEIEGDYATARGKMEGLNQLHTDLLSWAACNGHQMDTEKRIIEVYYPADSGEEVEIFLPMLVSRANNRSSLYS</sequence>